<accession>A0A830HCX9</accession>
<dbReference type="GO" id="GO:0031267">
    <property type="term" value="F:small GTPase binding"/>
    <property type="evidence" value="ECO:0007669"/>
    <property type="project" value="TreeGrafter"/>
</dbReference>
<dbReference type="SUPFAM" id="SSF52047">
    <property type="entry name" value="RNI-like"/>
    <property type="match status" value="1"/>
</dbReference>
<dbReference type="GO" id="GO:0005634">
    <property type="term" value="C:nucleus"/>
    <property type="evidence" value="ECO:0007669"/>
    <property type="project" value="TreeGrafter"/>
</dbReference>
<dbReference type="AlphaFoldDB" id="A0A830HCX9"/>
<keyword evidence="4" id="KW-0677">Repeat</keyword>
<keyword evidence="2" id="KW-0343">GTPase activation</keyword>
<dbReference type="GO" id="GO:0005829">
    <property type="term" value="C:cytosol"/>
    <property type="evidence" value="ECO:0007669"/>
    <property type="project" value="TreeGrafter"/>
</dbReference>
<evidence type="ECO:0000256" key="3">
    <source>
        <dbReference type="ARBA" id="ARBA00022614"/>
    </source>
</evidence>
<comment type="subcellular location">
    <subcellularLocation>
        <location evidence="1">Cytoplasm</location>
        <location evidence="1">Cytoskeleton</location>
        <location evidence="1">Cilium axoneme</location>
    </subcellularLocation>
</comment>
<evidence type="ECO:0000256" key="1">
    <source>
        <dbReference type="ARBA" id="ARBA00004430"/>
    </source>
</evidence>
<keyword evidence="6" id="KW-1185">Reference proteome</keyword>
<evidence type="ECO:0000256" key="4">
    <source>
        <dbReference type="ARBA" id="ARBA00022737"/>
    </source>
</evidence>
<gene>
    <name evidence="5" type="ORF">PPROV_000335200</name>
</gene>
<keyword evidence="3" id="KW-0433">Leucine-rich repeat</keyword>
<dbReference type="PANTHER" id="PTHR24113:SF12">
    <property type="entry name" value="RAN GTPASE-ACTIVATING PROTEIN 1"/>
    <property type="match status" value="1"/>
</dbReference>
<proteinExistence type="predicted"/>
<sequence length="305" mass="32295">MERCGVTNRGVRYFKDALSPRRDADQDRESSAATLSPRFLWFALAENYVSISSLGDLARQTNGAAVVATMSGADYVRTSSIDALNALGAALQKAGSMDDALTTKDYSVDVSEIPGGESLLSAAAAAGVQSFVARACDARSLNSPPSQASSCLAHLDLTANLLDNRAIEQLSTALTTTMTNVTVLKLRANYLLDTSCIASLARAVADRSFQCVDLGETNASDEGAEAWAAVRVVELNLENASVGEKGAASLAEAVESGRVVRLRLAGNSKELRGVSWRRRFEACCELAMEEEGGSQAQEEDVEVTL</sequence>
<dbReference type="GO" id="GO:0006913">
    <property type="term" value="P:nucleocytoplasmic transport"/>
    <property type="evidence" value="ECO:0007669"/>
    <property type="project" value="TreeGrafter"/>
</dbReference>
<dbReference type="PANTHER" id="PTHR24113">
    <property type="entry name" value="RAN GTPASE-ACTIVATING PROTEIN 1"/>
    <property type="match status" value="1"/>
</dbReference>
<name>A0A830HCX9_9CHLO</name>
<dbReference type="Gene3D" id="3.80.10.10">
    <property type="entry name" value="Ribonuclease Inhibitor"/>
    <property type="match status" value="1"/>
</dbReference>
<comment type="caution">
    <text evidence="5">The sequence shown here is derived from an EMBL/GenBank/DDBJ whole genome shotgun (WGS) entry which is preliminary data.</text>
</comment>
<evidence type="ECO:0000313" key="5">
    <source>
        <dbReference type="EMBL" id="GHP04598.1"/>
    </source>
</evidence>
<dbReference type="InterPro" id="IPR027038">
    <property type="entry name" value="RanGap"/>
</dbReference>
<evidence type="ECO:0000313" key="6">
    <source>
        <dbReference type="Proteomes" id="UP000660262"/>
    </source>
</evidence>
<protein>
    <submittedName>
        <fullName evidence="5">Uncharacterized protein</fullName>
    </submittedName>
</protein>
<reference evidence="5" key="1">
    <citation type="submission" date="2020-10" db="EMBL/GenBank/DDBJ databases">
        <title>Unveiling of a novel bifunctional photoreceptor, Dualchrome1, isolated from a cosmopolitan green alga.</title>
        <authorList>
            <person name="Suzuki S."/>
            <person name="Kawachi M."/>
        </authorList>
    </citation>
    <scope>NUCLEOTIDE SEQUENCE</scope>
    <source>
        <strain evidence="5">NIES 2893</strain>
    </source>
</reference>
<dbReference type="GO" id="GO:0005096">
    <property type="term" value="F:GTPase activator activity"/>
    <property type="evidence" value="ECO:0007669"/>
    <property type="project" value="UniProtKB-KW"/>
</dbReference>
<dbReference type="InterPro" id="IPR032675">
    <property type="entry name" value="LRR_dom_sf"/>
</dbReference>
<dbReference type="Proteomes" id="UP000660262">
    <property type="component" value="Unassembled WGS sequence"/>
</dbReference>
<dbReference type="EMBL" id="BNJQ01000008">
    <property type="protein sequence ID" value="GHP04598.1"/>
    <property type="molecule type" value="Genomic_DNA"/>
</dbReference>
<organism evidence="5 6">
    <name type="scientific">Pycnococcus provasolii</name>
    <dbReference type="NCBI Taxonomy" id="41880"/>
    <lineage>
        <taxon>Eukaryota</taxon>
        <taxon>Viridiplantae</taxon>
        <taxon>Chlorophyta</taxon>
        <taxon>Pseudoscourfieldiophyceae</taxon>
        <taxon>Pseudoscourfieldiales</taxon>
        <taxon>Pycnococcaceae</taxon>
        <taxon>Pycnococcus</taxon>
    </lineage>
</organism>
<evidence type="ECO:0000256" key="2">
    <source>
        <dbReference type="ARBA" id="ARBA00022468"/>
    </source>
</evidence>
<dbReference type="GO" id="GO:0048471">
    <property type="term" value="C:perinuclear region of cytoplasm"/>
    <property type="evidence" value="ECO:0007669"/>
    <property type="project" value="TreeGrafter"/>
</dbReference>
<dbReference type="GO" id="GO:0005930">
    <property type="term" value="C:axoneme"/>
    <property type="evidence" value="ECO:0007669"/>
    <property type="project" value="UniProtKB-SubCell"/>
</dbReference>